<reference evidence="3" key="1">
    <citation type="submission" date="2011-07" db="EMBL/GenBank/DDBJ databases">
        <authorList>
            <consortium name="Caenorhabditis brenneri Sequencing and Analysis Consortium"/>
            <person name="Wilson R.K."/>
        </authorList>
    </citation>
    <scope>NUCLEOTIDE SEQUENCE [LARGE SCALE GENOMIC DNA]</scope>
    <source>
        <strain evidence="3">PB2801</strain>
    </source>
</reference>
<feature type="compositionally biased region" description="Polar residues" evidence="1">
    <location>
        <begin position="191"/>
        <end position="208"/>
    </location>
</feature>
<evidence type="ECO:0000313" key="2">
    <source>
        <dbReference type="EMBL" id="EGT36934.1"/>
    </source>
</evidence>
<evidence type="ECO:0000313" key="3">
    <source>
        <dbReference type="Proteomes" id="UP000008068"/>
    </source>
</evidence>
<evidence type="ECO:0000256" key="1">
    <source>
        <dbReference type="SAM" id="MobiDB-lite"/>
    </source>
</evidence>
<feature type="compositionally biased region" description="Basic and acidic residues" evidence="1">
    <location>
        <begin position="80"/>
        <end position="95"/>
    </location>
</feature>
<feature type="compositionally biased region" description="Basic and acidic residues" evidence="1">
    <location>
        <begin position="210"/>
        <end position="259"/>
    </location>
</feature>
<dbReference type="OMA" id="ECRNSAT"/>
<dbReference type="HOGENOM" id="CLU_652526_0_0_1"/>
<sequence>MSHPWAGMFGARGPPLPPRHDSSPESVRSASPFNEEEERRSRQVQRDRERRRERRRRSSSPSRSRSSARRDAPHRHRRRVQESGERAGRRGRIDGRSGGSSGRRSGGRSGRRSGGRSGGRSSPARRERRGGNRGGRNEGHRVSNQNRRRRRPSGNRSGNRQDHHDHREEGNRHSSPEIRNSSSHGILRSSVFINSDASRNGAHSSNSSRVQRDGGTRRGDRQLYRAPHRRSEESSGERQPPRRQRSGERHGSSRPRDSSPEIITLSDDEDIPLADDLLRHLPGAAHPPPGIAPPRFNLAPEAGARRQNRSRDLSPEIIILSDDEHARLVAQLELEFQERRQALENQRRAAVREDQRILRAAQESYDQSVVIFECRNSATYFAEAALHTSLCNTDNIYSSNLQPLSSASSHLITLTYNCIME</sequence>
<accession>G0NSS8</accession>
<feature type="compositionally biased region" description="Basic residues" evidence="1">
    <location>
        <begin position="105"/>
        <end position="114"/>
    </location>
</feature>
<gene>
    <name evidence="2" type="ORF">CAEBREN_17579</name>
</gene>
<feature type="region of interest" description="Disordered" evidence="1">
    <location>
        <begin position="1"/>
        <end position="263"/>
    </location>
</feature>
<organism evidence="3">
    <name type="scientific">Caenorhabditis brenneri</name>
    <name type="common">Nematode worm</name>
    <dbReference type="NCBI Taxonomy" id="135651"/>
    <lineage>
        <taxon>Eukaryota</taxon>
        <taxon>Metazoa</taxon>
        <taxon>Ecdysozoa</taxon>
        <taxon>Nematoda</taxon>
        <taxon>Chromadorea</taxon>
        <taxon>Rhabditida</taxon>
        <taxon>Rhabditina</taxon>
        <taxon>Rhabditomorpha</taxon>
        <taxon>Rhabditoidea</taxon>
        <taxon>Rhabditidae</taxon>
        <taxon>Peloderinae</taxon>
        <taxon>Caenorhabditis</taxon>
    </lineage>
</organism>
<dbReference type="InParanoid" id="G0NSS8"/>
<protein>
    <submittedName>
        <fullName evidence="2">Uncharacterized protein</fullName>
    </submittedName>
</protein>
<dbReference type="EMBL" id="GL379940">
    <property type="protein sequence ID" value="EGT36934.1"/>
    <property type="molecule type" value="Genomic_DNA"/>
</dbReference>
<feature type="compositionally biased region" description="Basic and acidic residues" evidence="1">
    <location>
        <begin position="37"/>
        <end position="50"/>
    </location>
</feature>
<keyword evidence="3" id="KW-1185">Reference proteome</keyword>
<feature type="region of interest" description="Disordered" evidence="1">
    <location>
        <begin position="281"/>
        <end position="310"/>
    </location>
</feature>
<proteinExistence type="predicted"/>
<feature type="compositionally biased region" description="Basic and acidic residues" evidence="1">
    <location>
        <begin position="159"/>
        <end position="176"/>
    </location>
</feature>
<dbReference type="Proteomes" id="UP000008068">
    <property type="component" value="Unassembled WGS sequence"/>
</dbReference>
<dbReference type="AlphaFoldDB" id="G0NSS8"/>
<name>G0NSS8_CAEBE</name>